<evidence type="ECO:0000256" key="3">
    <source>
        <dbReference type="ARBA" id="ARBA00022801"/>
    </source>
</evidence>
<evidence type="ECO:0000313" key="5">
    <source>
        <dbReference type="EMBL" id="RKI17307.1"/>
    </source>
</evidence>
<dbReference type="Gene3D" id="3.40.630.10">
    <property type="entry name" value="Zn peptidases"/>
    <property type="match status" value="1"/>
</dbReference>
<proteinExistence type="predicted"/>
<dbReference type="EMBL" id="RAWI01000003">
    <property type="protein sequence ID" value="RKI17307.1"/>
    <property type="molecule type" value="Genomic_DNA"/>
</dbReference>
<dbReference type="PANTHER" id="PTHR43270:SF12">
    <property type="entry name" value="SUCCINYL-DIAMINOPIMELATE DESUCCINYLASE"/>
    <property type="match status" value="1"/>
</dbReference>
<reference evidence="5 6" key="1">
    <citation type="submission" date="2018-09" db="EMBL/GenBank/DDBJ databases">
        <authorList>
            <person name="Livingstone P.G."/>
            <person name="Whitworth D.E."/>
        </authorList>
    </citation>
    <scope>NUCLEOTIDE SEQUENCE [LARGE SCALE GENOMIC DNA]</scope>
    <source>
        <strain evidence="5 6">CA031B</strain>
    </source>
</reference>
<feature type="compositionally biased region" description="Basic residues" evidence="4">
    <location>
        <begin position="10"/>
        <end position="19"/>
    </location>
</feature>
<evidence type="ECO:0000256" key="2">
    <source>
        <dbReference type="ARBA" id="ARBA00022723"/>
    </source>
</evidence>
<keyword evidence="1" id="KW-0645">Protease</keyword>
<protein>
    <submittedName>
        <fullName evidence="5">M20/M25/M40 family metallo-hydrolase</fullName>
    </submittedName>
</protein>
<keyword evidence="2" id="KW-0479">Metal-binding</keyword>
<dbReference type="InterPro" id="IPR051458">
    <property type="entry name" value="Cyt/Met_Dipeptidase"/>
</dbReference>
<dbReference type="InterPro" id="IPR002933">
    <property type="entry name" value="Peptidase_M20"/>
</dbReference>
<comment type="caution">
    <text evidence="5">The sequence shown here is derived from an EMBL/GenBank/DDBJ whole genome shotgun (WGS) entry which is preliminary data.</text>
</comment>
<sequence>MARESQMPGHGRRGMRKRQSEKGFILTDEASIEMELERLLPGVREALEALLSFDTTPKGADHEACTRWLEGRLSALGFDCQLHRPIDEAPALLEAHRPARGMGGHVVMYGHYDVTSRLHGTHGGPTQAPVLLERDGRWWGQGVSDNKGALTARLVALALIEDTPALTWFIQGEEETGSSAARRIMGKRLPGIEADLWLDETGYHDHEDGTLRLIARKIGPERTGSEPPDVALQALIDSLGQLAGCWGISARLEVRGLNKAAVLGGCPFNQSLPVGARYFALGVNDSHSRIHDANESVPLWTFPLHAEELRAVFQWIKQLPFRGA</sequence>
<accession>A0ABX9QTE5</accession>
<keyword evidence="6" id="KW-1185">Reference proteome</keyword>
<evidence type="ECO:0000313" key="6">
    <source>
        <dbReference type="Proteomes" id="UP000278907"/>
    </source>
</evidence>
<feature type="region of interest" description="Disordered" evidence="4">
    <location>
        <begin position="1"/>
        <end position="22"/>
    </location>
</feature>
<evidence type="ECO:0000256" key="4">
    <source>
        <dbReference type="SAM" id="MobiDB-lite"/>
    </source>
</evidence>
<evidence type="ECO:0000256" key="1">
    <source>
        <dbReference type="ARBA" id="ARBA00022670"/>
    </source>
</evidence>
<gene>
    <name evidence="5" type="ORF">D7Y13_00925</name>
</gene>
<dbReference type="Proteomes" id="UP000278907">
    <property type="component" value="Unassembled WGS sequence"/>
</dbReference>
<organism evidence="5 6">
    <name type="scientific">Corallococcus praedator</name>
    <dbReference type="NCBI Taxonomy" id="2316724"/>
    <lineage>
        <taxon>Bacteria</taxon>
        <taxon>Pseudomonadati</taxon>
        <taxon>Myxococcota</taxon>
        <taxon>Myxococcia</taxon>
        <taxon>Myxococcales</taxon>
        <taxon>Cystobacterineae</taxon>
        <taxon>Myxococcaceae</taxon>
        <taxon>Corallococcus</taxon>
    </lineage>
</organism>
<dbReference type="PANTHER" id="PTHR43270">
    <property type="entry name" value="BETA-ALA-HIS DIPEPTIDASE"/>
    <property type="match status" value="1"/>
</dbReference>
<name>A0ABX9QTE5_9BACT</name>
<dbReference type="Pfam" id="PF01546">
    <property type="entry name" value="Peptidase_M20"/>
    <property type="match status" value="1"/>
</dbReference>
<keyword evidence="3" id="KW-0378">Hydrolase</keyword>
<dbReference type="SUPFAM" id="SSF53187">
    <property type="entry name" value="Zn-dependent exopeptidases"/>
    <property type="match status" value="1"/>
</dbReference>